<dbReference type="AlphaFoldDB" id="A0A1I2XW06"/>
<evidence type="ECO:0000313" key="1">
    <source>
        <dbReference type="EMBL" id="SFH16896.1"/>
    </source>
</evidence>
<sequence length="55" mass="6079">MRVVQHSPALQIDSSVPASTRSITLKQSLESISFNYMTGAGITNEIFLRNPMQLV</sequence>
<evidence type="ECO:0000313" key="2">
    <source>
        <dbReference type="Proteomes" id="UP000198724"/>
    </source>
</evidence>
<protein>
    <submittedName>
        <fullName evidence="1">Uncharacterized protein</fullName>
    </submittedName>
</protein>
<reference evidence="2" key="1">
    <citation type="submission" date="2016-10" db="EMBL/GenBank/DDBJ databases">
        <authorList>
            <person name="Varghese N."/>
            <person name="Submissions S."/>
        </authorList>
    </citation>
    <scope>NUCLEOTIDE SEQUENCE [LARGE SCALE GENOMIC DNA]</scope>
    <source>
        <strain evidence="2">LP51</strain>
    </source>
</reference>
<gene>
    <name evidence="1" type="ORF">SAMN05421739_106237</name>
</gene>
<dbReference type="Proteomes" id="UP000198724">
    <property type="component" value="Unassembled WGS sequence"/>
</dbReference>
<accession>A0A1I2XW06</accession>
<dbReference type="STRING" id="1436961.SAMN05421739_106237"/>
<dbReference type="EMBL" id="FOOT01000006">
    <property type="protein sequence ID" value="SFH16896.1"/>
    <property type="molecule type" value="Genomic_DNA"/>
</dbReference>
<keyword evidence="2" id="KW-1185">Reference proteome</keyword>
<name>A0A1I2XW06_9BACT</name>
<organism evidence="1 2">
    <name type="scientific">Pontibacter chinhatensis</name>
    <dbReference type="NCBI Taxonomy" id="1436961"/>
    <lineage>
        <taxon>Bacteria</taxon>
        <taxon>Pseudomonadati</taxon>
        <taxon>Bacteroidota</taxon>
        <taxon>Cytophagia</taxon>
        <taxon>Cytophagales</taxon>
        <taxon>Hymenobacteraceae</taxon>
        <taxon>Pontibacter</taxon>
    </lineage>
</organism>
<proteinExistence type="predicted"/>